<evidence type="ECO:0000313" key="3">
    <source>
        <dbReference type="Proteomes" id="UP000095256"/>
    </source>
</evidence>
<feature type="transmembrane region" description="Helical" evidence="1">
    <location>
        <begin position="177"/>
        <end position="201"/>
    </location>
</feature>
<dbReference type="RefSeq" id="WP_069696987.1">
    <property type="nucleotide sequence ID" value="NZ_JAGGMA010000003.1"/>
</dbReference>
<gene>
    <name evidence="2" type="ORF">BCR26_00440</name>
</gene>
<keyword evidence="1" id="KW-0472">Membrane</keyword>
<comment type="caution">
    <text evidence="2">The sequence shown here is derived from an EMBL/GenBank/DDBJ whole genome shotgun (WGS) entry which is preliminary data.</text>
</comment>
<keyword evidence="1" id="KW-1133">Transmembrane helix</keyword>
<dbReference type="Pfam" id="PF22564">
    <property type="entry name" value="HAAS"/>
    <property type="match status" value="1"/>
</dbReference>
<dbReference type="STRING" id="762845.BCR26_00440"/>
<sequence length="219" mass="25498">MNKEHFLIELKIYLKPLSYQQQALILEKYETIFEERLATGETEEAIAKELGKPRTIAEEILQEFDIDVPEKQLGRDGWQEFHPEKEAEYNVTDFDEHNPYDEQYRIYERPRHSPFVRFCQIAGILALNFFMMIWVFFGILMGFLGVWIAAIACLLSPIIGGYAVIAGYNDGSMFQLFLSIFLFGGSIIALLILKPLTAWFLRILKHYFVWNISVLRGDV</sequence>
<dbReference type="AlphaFoldDB" id="A0A1E5L1H6"/>
<reference evidence="2 3" key="1">
    <citation type="submission" date="2016-09" db="EMBL/GenBank/DDBJ databases">
        <authorList>
            <person name="Capua I."/>
            <person name="De Benedictis P."/>
            <person name="Joannis T."/>
            <person name="Lombin L.H."/>
            <person name="Cattoli G."/>
        </authorList>
    </citation>
    <scope>NUCLEOTIDE SEQUENCE [LARGE SCALE GENOMIC DNA]</scope>
    <source>
        <strain evidence="2 3">LMG 25899</strain>
    </source>
</reference>
<proteinExistence type="predicted"/>
<organism evidence="2 3">
    <name type="scientific">Enterococcus rivorum</name>
    <dbReference type="NCBI Taxonomy" id="762845"/>
    <lineage>
        <taxon>Bacteria</taxon>
        <taxon>Bacillati</taxon>
        <taxon>Bacillota</taxon>
        <taxon>Bacilli</taxon>
        <taxon>Lactobacillales</taxon>
        <taxon>Enterococcaceae</taxon>
        <taxon>Enterococcus</taxon>
    </lineage>
</organism>
<keyword evidence="3" id="KW-1185">Reference proteome</keyword>
<dbReference type="Proteomes" id="UP000095256">
    <property type="component" value="Unassembled WGS sequence"/>
</dbReference>
<dbReference type="EMBL" id="MIEK01000001">
    <property type="protein sequence ID" value="OEH83976.1"/>
    <property type="molecule type" value="Genomic_DNA"/>
</dbReference>
<evidence type="ECO:0000313" key="2">
    <source>
        <dbReference type="EMBL" id="OEH83976.1"/>
    </source>
</evidence>
<evidence type="ECO:0008006" key="4">
    <source>
        <dbReference type="Google" id="ProtNLM"/>
    </source>
</evidence>
<evidence type="ECO:0000256" key="1">
    <source>
        <dbReference type="SAM" id="Phobius"/>
    </source>
</evidence>
<protein>
    <recommendedName>
        <fullName evidence="4">DUF1700 domain-containing protein</fullName>
    </recommendedName>
</protein>
<dbReference type="OrthoDB" id="9804829at2"/>
<feature type="transmembrane region" description="Helical" evidence="1">
    <location>
        <begin position="143"/>
        <end position="165"/>
    </location>
</feature>
<accession>A0A1E5L1H6</accession>
<name>A0A1E5L1H6_9ENTE</name>
<keyword evidence="1" id="KW-0812">Transmembrane</keyword>
<feature type="transmembrane region" description="Helical" evidence="1">
    <location>
        <begin position="115"/>
        <end position="137"/>
    </location>
</feature>